<dbReference type="Pfam" id="PF23771">
    <property type="entry name" value="DUF7168"/>
    <property type="match status" value="1"/>
</dbReference>
<dbReference type="Proteomes" id="UP000284706">
    <property type="component" value="Unassembled WGS sequence"/>
</dbReference>
<dbReference type="STRING" id="231916.A0A409VSR5"/>
<sequence>MARCFVALVSEVAAHGMDVSVDNVRVVDEEKRRALDKICKIMHAYDINLNDIDIHQGEWAANTEVQLGHNSVTITPQMEGLTARRHLWHEIAAEAVCKVFDVQFYTEPSDENGSYWTFHGGVEDTATAASAFKMLHNQIETWALEKKWQLNGPFAHSSYCAGVAKRVLHDITFGTSEDSSQSRESFEIPQGPSGLEAAAASHGIEVKQEPSEFEIPQGVIINLGSYDNGWNDGRRIHLKQRKIANQDEEEEVRSPNNILQSQNSQTVGATYDSDTVEEHTNFVPVSKPTSYSKRINDPALKVTKEYEKRISLTECKQIRRWRDESRKDRAAWLAYIKVHKDVIETELEIAGLKEKIEASKIEVEDLKAKVQGEAAALPNGMSP</sequence>
<reference evidence="4 5" key="1">
    <citation type="journal article" date="2018" name="Evol. Lett.">
        <title>Horizontal gene cluster transfer increased hallucinogenic mushroom diversity.</title>
        <authorList>
            <person name="Reynolds H.T."/>
            <person name="Vijayakumar V."/>
            <person name="Gluck-Thaler E."/>
            <person name="Korotkin H.B."/>
            <person name="Matheny P.B."/>
            <person name="Slot J.C."/>
        </authorList>
    </citation>
    <scope>NUCLEOTIDE SEQUENCE [LARGE SCALE GENOMIC DNA]</scope>
    <source>
        <strain evidence="4 5">SRW20</strain>
    </source>
</reference>
<evidence type="ECO:0000313" key="4">
    <source>
        <dbReference type="EMBL" id="PPQ69325.1"/>
    </source>
</evidence>
<feature type="coiled-coil region" evidence="1">
    <location>
        <begin position="342"/>
        <end position="369"/>
    </location>
</feature>
<dbReference type="AlphaFoldDB" id="A0A409VSR5"/>
<protein>
    <recommendedName>
        <fullName evidence="3">DUF7168 domain-containing protein</fullName>
    </recommendedName>
</protein>
<dbReference type="InterPro" id="IPR055592">
    <property type="entry name" value="DUF7168"/>
</dbReference>
<accession>A0A409VSR5</accession>
<evidence type="ECO:0000313" key="5">
    <source>
        <dbReference type="Proteomes" id="UP000284706"/>
    </source>
</evidence>
<feature type="compositionally biased region" description="Polar residues" evidence="2">
    <location>
        <begin position="254"/>
        <end position="268"/>
    </location>
</feature>
<keyword evidence="1" id="KW-0175">Coiled coil</keyword>
<feature type="region of interest" description="Disordered" evidence="2">
    <location>
        <begin position="245"/>
        <end position="268"/>
    </location>
</feature>
<dbReference type="OrthoDB" id="3067443at2759"/>
<name>A0A409VSR5_9AGAR</name>
<feature type="domain" description="DUF7168" evidence="3">
    <location>
        <begin position="77"/>
        <end position="171"/>
    </location>
</feature>
<evidence type="ECO:0000259" key="3">
    <source>
        <dbReference type="Pfam" id="PF23771"/>
    </source>
</evidence>
<evidence type="ECO:0000256" key="2">
    <source>
        <dbReference type="SAM" id="MobiDB-lite"/>
    </source>
</evidence>
<dbReference type="InParanoid" id="A0A409VSR5"/>
<keyword evidence="5" id="KW-1185">Reference proteome</keyword>
<feature type="region of interest" description="Disordered" evidence="2">
    <location>
        <begin position="176"/>
        <end position="203"/>
    </location>
</feature>
<organism evidence="4 5">
    <name type="scientific">Gymnopilus dilepis</name>
    <dbReference type="NCBI Taxonomy" id="231916"/>
    <lineage>
        <taxon>Eukaryota</taxon>
        <taxon>Fungi</taxon>
        <taxon>Dikarya</taxon>
        <taxon>Basidiomycota</taxon>
        <taxon>Agaricomycotina</taxon>
        <taxon>Agaricomycetes</taxon>
        <taxon>Agaricomycetidae</taxon>
        <taxon>Agaricales</taxon>
        <taxon>Agaricineae</taxon>
        <taxon>Hymenogastraceae</taxon>
        <taxon>Gymnopilus</taxon>
    </lineage>
</organism>
<gene>
    <name evidence="4" type="ORF">CVT26_002557</name>
</gene>
<comment type="caution">
    <text evidence="4">The sequence shown here is derived from an EMBL/GenBank/DDBJ whole genome shotgun (WGS) entry which is preliminary data.</text>
</comment>
<evidence type="ECO:0000256" key="1">
    <source>
        <dbReference type="SAM" id="Coils"/>
    </source>
</evidence>
<proteinExistence type="predicted"/>
<dbReference type="EMBL" id="NHYE01005575">
    <property type="protein sequence ID" value="PPQ69325.1"/>
    <property type="molecule type" value="Genomic_DNA"/>
</dbReference>